<evidence type="ECO:0008006" key="10">
    <source>
        <dbReference type="Google" id="ProtNLM"/>
    </source>
</evidence>
<keyword evidence="9" id="KW-1185">Reference proteome</keyword>
<dbReference type="GO" id="GO:0002376">
    <property type="term" value="P:immune system process"/>
    <property type="evidence" value="ECO:0007669"/>
    <property type="project" value="UniProtKB-KW"/>
</dbReference>
<organism evidence="8 9">
    <name type="scientific">Myodes glareolus</name>
    <name type="common">Bank vole</name>
    <name type="synonym">Clethrionomys glareolus</name>
    <dbReference type="NCBI Taxonomy" id="447135"/>
    <lineage>
        <taxon>Eukaryota</taxon>
        <taxon>Metazoa</taxon>
        <taxon>Chordata</taxon>
        <taxon>Craniata</taxon>
        <taxon>Vertebrata</taxon>
        <taxon>Euteleostomi</taxon>
        <taxon>Mammalia</taxon>
        <taxon>Eutheria</taxon>
        <taxon>Euarchontoglires</taxon>
        <taxon>Glires</taxon>
        <taxon>Rodentia</taxon>
        <taxon>Myomorpha</taxon>
        <taxon>Muroidea</taxon>
        <taxon>Cricetidae</taxon>
        <taxon>Arvicolinae</taxon>
        <taxon>Myodes</taxon>
    </lineage>
</organism>
<evidence type="ECO:0000256" key="4">
    <source>
        <dbReference type="ARBA" id="ARBA00022859"/>
    </source>
</evidence>
<keyword evidence="7" id="KW-0325">Glycoprotein</keyword>
<dbReference type="AlphaFoldDB" id="A0AAW0H4M0"/>
<evidence type="ECO:0000256" key="6">
    <source>
        <dbReference type="ARBA" id="ARBA00023157"/>
    </source>
</evidence>
<dbReference type="SUPFAM" id="SSF48726">
    <property type="entry name" value="Immunoglobulin"/>
    <property type="match status" value="1"/>
</dbReference>
<keyword evidence="3" id="KW-0732">Signal</keyword>
<keyword evidence="2" id="KW-1003">Cell membrane</keyword>
<evidence type="ECO:0000256" key="7">
    <source>
        <dbReference type="ARBA" id="ARBA00023180"/>
    </source>
</evidence>
<reference evidence="8 9" key="1">
    <citation type="journal article" date="2023" name="bioRxiv">
        <title>Conserved and derived expression patterns and positive selection on dental genes reveal complex evolutionary context of ever-growing rodent molars.</title>
        <authorList>
            <person name="Calamari Z.T."/>
            <person name="Song A."/>
            <person name="Cohen E."/>
            <person name="Akter M."/>
            <person name="Roy R.D."/>
            <person name="Hallikas O."/>
            <person name="Christensen M.M."/>
            <person name="Li P."/>
            <person name="Marangoni P."/>
            <person name="Jernvall J."/>
            <person name="Klein O.D."/>
        </authorList>
    </citation>
    <scope>NUCLEOTIDE SEQUENCE [LARGE SCALE GENOMIC DNA]</scope>
    <source>
        <strain evidence="8">V071</strain>
    </source>
</reference>
<dbReference type="PANTHER" id="PTHR19433">
    <property type="entry name" value="T-CELL RECEPTOR ALPHA CHAIN V REGION-RELATED"/>
    <property type="match status" value="1"/>
</dbReference>
<keyword evidence="6" id="KW-1015">Disulfide bond</keyword>
<proteinExistence type="predicted"/>
<sequence>MGTCSKIGLGIEFNPTAIWSLAETTQSLSMDSYEGQEVNVSCSHTNVATNEYIYLYWQIPHQGPHVIIQGYKVHVANEVAYLFISADRKFGTLSPPQVFMRDTAVYYGIMDGAQ</sequence>
<dbReference type="GO" id="GO:0005886">
    <property type="term" value="C:plasma membrane"/>
    <property type="evidence" value="ECO:0007669"/>
    <property type="project" value="UniProtKB-SubCell"/>
</dbReference>
<evidence type="ECO:0000256" key="2">
    <source>
        <dbReference type="ARBA" id="ARBA00022475"/>
    </source>
</evidence>
<dbReference type="GO" id="GO:0009617">
    <property type="term" value="P:response to bacterium"/>
    <property type="evidence" value="ECO:0007669"/>
    <property type="project" value="TreeGrafter"/>
</dbReference>
<dbReference type="InterPro" id="IPR052051">
    <property type="entry name" value="TCR_complex_component"/>
</dbReference>
<evidence type="ECO:0000256" key="1">
    <source>
        <dbReference type="ARBA" id="ARBA00004236"/>
    </source>
</evidence>
<dbReference type="InterPro" id="IPR036179">
    <property type="entry name" value="Ig-like_dom_sf"/>
</dbReference>
<name>A0AAW0H4M0_MYOGA</name>
<evidence type="ECO:0000313" key="8">
    <source>
        <dbReference type="EMBL" id="KAK7796371.1"/>
    </source>
</evidence>
<dbReference type="Gene3D" id="2.60.40.10">
    <property type="entry name" value="Immunoglobulins"/>
    <property type="match status" value="1"/>
</dbReference>
<comment type="subcellular location">
    <subcellularLocation>
        <location evidence="1">Cell membrane</location>
    </subcellularLocation>
</comment>
<dbReference type="Proteomes" id="UP001488838">
    <property type="component" value="Unassembled WGS sequence"/>
</dbReference>
<keyword evidence="4" id="KW-0391">Immunity</keyword>
<evidence type="ECO:0000313" key="9">
    <source>
        <dbReference type="Proteomes" id="UP001488838"/>
    </source>
</evidence>
<accession>A0AAW0H4M0</accession>
<evidence type="ECO:0000256" key="3">
    <source>
        <dbReference type="ARBA" id="ARBA00022729"/>
    </source>
</evidence>
<evidence type="ECO:0000256" key="5">
    <source>
        <dbReference type="ARBA" id="ARBA00023136"/>
    </source>
</evidence>
<keyword evidence="5" id="KW-0472">Membrane</keyword>
<dbReference type="PANTHER" id="PTHR19433:SF111">
    <property type="entry name" value="T CELL RECEPTOR ALPHA VARIABLE 4"/>
    <property type="match status" value="1"/>
</dbReference>
<comment type="caution">
    <text evidence="8">The sequence shown here is derived from an EMBL/GenBank/DDBJ whole genome shotgun (WGS) entry which is preliminary data.</text>
</comment>
<dbReference type="InterPro" id="IPR013783">
    <property type="entry name" value="Ig-like_fold"/>
</dbReference>
<gene>
    <name evidence="8" type="ORF">U0070_018087</name>
</gene>
<protein>
    <recommendedName>
        <fullName evidence="10">Immunoglobulin V-set domain-containing protein</fullName>
    </recommendedName>
</protein>
<dbReference type="EMBL" id="JBBHLL010001229">
    <property type="protein sequence ID" value="KAK7796371.1"/>
    <property type="molecule type" value="Genomic_DNA"/>
</dbReference>